<proteinExistence type="predicted"/>
<dbReference type="KEGG" id="dpu:SU48_06515"/>
<name>A0A172T958_9DEIO</name>
<feature type="domain" description="Nudix hydrolase" evidence="3">
    <location>
        <begin position="10"/>
        <end position="155"/>
    </location>
</feature>
<dbReference type="OrthoDB" id="9804442at2"/>
<comment type="cofactor">
    <cofactor evidence="1">
        <name>Mg(2+)</name>
        <dbReference type="ChEBI" id="CHEBI:18420"/>
    </cofactor>
</comment>
<organism evidence="4 5">
    <name type="scientific">Deinococcus puniceus</name>
    <dbReference type="NCBI Taxonomy" id="1182568"/>
    <lineage>
        <taxon>Bacteria</taxon>
        <taxon>Thermotogati</taxon>
        <taxon>Deinococcota</taxon>
        <taxon>Deinococci</taxon>
        <taxon>Deinococcales</taxon>
        <taxon>Deinococcaceae</taxon>
        <taxon>Deinococcus</taxon>
    </lineage>
</organism>
<evidence type="ECO:0000313" key="4">
    <source>
        <dbReference type="EMBL" id="ANE43476.1"/>
    </source>
</evidence>
<accession>A0A172T958</accession>
<evidence type="ECO:0000313" key="5">
    <source>
        <dbReference type="Proteomes" id="UP000077363"/>
    </source>
</evidence>
<dbReference type="PANTHER" id="PTHR43046">
    <property type="entry name" value="GDP-MANNOSE MANNOSYL HYDROLASE"/>
    <property type="match status" value="1"/>
</dbReference>
<dbReference type="InterPro" id="IPR015797">
    <property type="entry name" value="NUDIX_hydrolase-like_dom_sf"/>
</dbReference>
<reference evidence="4 5" key="1">
    <citation type="submission" date="2015-01" db="EMBL/GenBank/DDBJ databases">
        <title>Deinococcus puniceus/DY1/ whole genome sequencing.</title>
        <authorList>
            <person name="Kim M.K."/>
            <person name="Srinivasan S."/>
            <person name="Lee J.-J."/>
        </authorList>
    </citation>
    <scope>NUCLEOTIDE SEQUENCE [LARGE SCALE GENOMIC DNA]</scope>
    <source>
        <strain evidence="4 5">DY1</strain>
    </source>
</reference>
<dbReference type="Gene3D" id="3.90.79.10">
    <property type="entry name" value="Nucleoside Triphosphate Pyrophosphohydrolase"/>
    <property type="match status" value="1"/>
</dbReference>
<keyword evidence="5" id="KW-1185">Reference proteome</keyword>
<evidence type="ECO:0000256" key="2">
    <source>
        <dbReference type="ARBA" id="ARBA00022801"/>
    </source>
</evidence>
<dbReference type="PANTHER" id="PTHR43046:SF16">
    <property type="entry name" value="ADP-RIBOSE PYROPHOSPHATASE YJHB-RELATED"/>
    <property type="match status" value="1"/>
</dbReference>
<dbReference type="PATRIC" id="fig|1182568.3.peg.1353"/>
<dbReference type="InterPro" id="IPR000086">
    <property type="entry name" value="NUDIX_hydrolase_dom"/>
</dbReference>
<dbReference type="SUPFAM" id="SSF55811">
    <property type="entry name" value="Nudix"/>
    <property type="match status" value="1"/>
</dbReference>
<protein>
    <submittedName>
        <fullName evidence="4">DNA mismatch repair protein MutT</fullName>
    </submittedName>
</protein>
<dbReference type="PROSITE" id="PS51462">
    <property type="entry name" value="NUDIX"/>
    <property type="match status" value="1"/>
</dbReference>
<evidence type="ECO:0000256" key="1">
    <source>
        <dbReference type="ARBA" id="ARBA00001946"/>
    </source>
</evidence>
<dbReference type="RefSeq" id="WP_064014542.1">
    <property type="nucleotide sequence ID" value="NZ_CP011387.1"/>
</dbReference>
<evidence type="ECO:0000259" key="3">
    <source>
        <dbReference type="PROSITE" id="PS51462"/>
    </source>
</evidence>
<dbReference type="Proteomes" id="UP000077363">
    <property type="component" value="Chromosome"/>
</dbReference>
<dbReference type="EMBL" id="CP011387">
    <property type="protein sequence ID" value="ANE43476.1"/>
    <property type="molecule type" value="Genomic_DNA"/>
</dbReference>
<gene>
    <name evidence="4" type="ORF">SU48_06515</name>
</gene>
<dbReference type="GO" id="GO:0016787">
    <property type="term" value="F:hydrolase activity"/>
    <property type="evidence" value="ECO:0007669"/>
    <property type="project" value="UniProtKB-KW"/>
</dbReference>
<dbReference type="AlphaFoldDB" id="A0A172T958"/>
<dbReference type="STRING" id="1182568.SU48_06515"/>
<keyword evidence="2" id="KW-0378">Hydrolase</keyword>
<sequence length="166" mass="18285">MTEFNPDPVDIRLPLGGLTFSVRVAILCVRNAHTPEACLLANTEDNLGFWYLPGGALGTGETSESCAAREWAEETGTPPGGMQLVGIVENHFGPPDNRAHEIGFFYRMDAPAELPAESFPVLDNASVRCEWIPLAELESRLVYPRNISELLRVPAGELRHWVVLDE</sequence>
<dbReference type="Pfam" id="PF00293">
    <property type="entry name" value="NUDIX"/>
    <property type="match status" value="1"/>
</dbReference>